<dbReference type="RefSeq" id="WP_216926868.1">
    <property type="nucleotide sequence ID" value="NZ_JAHOPC010000017.1"/>
</dbReference>
<name>A0ABS6IAL1_9MICC</name>
<dbReference type="Proteomes" id="UP000824166">
    <property type="component" value="Unassembled WGS sequence"/>
</dbReference>
<evidence type="ECO:0000256" key="1">
    <source>
        <dbReference type="SAM" id="SignalP"/>
    </source>
</evidence>
<keyword evidence="3" id="KW-0378">Hydrolase</keyword>
<dbReference type="InterPro" id="IPR037460">
    <property type="entry name" value="SEST-like"/>
</dbReference>
<protein>
    <submittedName>
        <fullName evidence="3">SGNH/GDSL hydrolase family protein</fullName>
    </submittedName>
</protein>
<dbReference type="GO" id="GO:0016787">
    <property type="term" value="F:hydrolase activity"/>
    <property type="evidence" value="ECO:0007669"/>
    <property type="project" value="UniProtKB-KW"/>
</dbReference>
<gene>
    <name evidence="3" type="ORF">KSW38_20875</name>
</gene>
<evidence type="ECO:0000313" key="4">
    <source>
        <dbReference type="Proteomes" id="UP000824166"/>
    </source>
</evidence>
<evidence type="ECO:0000259" key="2">
    <source>
        <dbReference type="Pfam" id="PF13472"/>
    </source>
</evidence>
<feature type="chain" id="PRO_5046307950" evidence="1">
    <location>
        <begin position="34"/>
        <end position="300"/>
    </location>
</feature>
<dbReference type="PANTHER" id="PTHR37981">
    <property type="entry name" value="LIPASE 2"/>
    <property type="match status" value="1"/>
</dbReference>
<keyword evidence="1" id="KW-0732">Signal</keyword>
<dbReference type="InterPro" id="IPR013830">
    <property type="entry name" value="SGNH_hydro"/>
</dbReference>
<dbReference type="PANTHER" id="PTHR37981:SF1">
    <property type="entry name" value="SGNH HYDROLASE-TYPE ESTERASE DOMAIN-CONTAINING PROTEIN"/>
    <property type="match status" value="1"/>
</dbReference>
<sequence length="300" mass="30789">MATHRARRRNLALAGGLAALALTLGFTASPATAAPPSPVNYVALGDSYTAGTGAGDLYRPPVACWQSSPGYVDDVAETGRVALVANLACHGAVLFPAGPFYDGVTPSVFQQITSSAGQSALQNAGLVSITAGAIDAGSLLALQACSTPDTQLCEGTVSGIIANLPVIESGLEIIYQNIRASAPEATLTVMGYPRLFDPANGLPVIPPANQSQVNLAVDALNATIAKAVADSRTNAKFIDVTKKFLGHAANSADPWLVMILAPVPPFDRLPDANFHPNEAGHLAYAAALLSAVKPAQLAKR</sequence>
<dbReference type="CDD" id="cd01823">
    <property type="entry name" value="SEST_like"/>
    <property type="match status" value="1"/>
</dbReference>
<feature type="signal peptide" evidence="1">
    <location>
        <begin position="1"/>
        <end position="33"/>
    </location>
</feature>
<proteinExistence type="predicted"/>
<dbReference type="EMBL" id="JAHOPC010000017">
    <property type="protein sequence ID" value="MBU8868752.1"/>
    <property type="molecule type" value="Genomic_DNA"/>
</dbReference>
<dbReference type="PROSITE" id="PS51318">
    <property type="entry name" value="TAT"/>
    <property type="match status" value="1"/>
</dbReference>
<evidence type="ECO:0000313" key="3">
    <source>
        <dbReference type="EMBL" id="MBU8868752.1"/>
    </source>
</evidence>
<feature type="domain" description="SGNH hydrolase-type esterase" evidence="2">
    <location>
        <begin position="43"/>
        <end position="281"/>
    </location>
</feature>
<keyword evidence="4" id="KW-1185">Reference proteome</keyword>
<dbReference type="Pfam" id="PF13472">
    <property type="entry name" value="Lipase_GDSL_2"/>
    <property type="match status" value="1"/>
</dbReference>
<organism evidence="3 4">
    <name type="scientific">Paenarthrobacter aromaticivorans</name>
    <dbReference type="NCBI Taxonomy" id="2849150"/>
    <lineage>
        <taxon>Bacteria</taxon>
        <taxon>Bacillati</taxon>
        <taxon>Actinomycetota</taxon>
        <taxon>Actinomycetes</taxon>
        <taxon>Micrococcales</taxon>
        <taxon>Micrococcaceae</taxon>
        <taxon>Paenarthrobacter</taxon>
    </lineage>
</organism>
<comment type="caution">
    <text evidence="3">The sequence shown here is derived from an EMBL/GenBank/DDBJ whole genome shotgun (WGS) entry which is preliminary data.</text>
</comment>
<dbReference type="InterPro" id="IPR006311">
    <property type="entry name" value="TAT_signal"/>
</dbReference>
<reference evidence="3 4" key="1">
    <citation type="submission" date="2021-06" db="EMBL/GenBank/DDBJ databases">
        <authorList>
            <person name="Jeong J.W."/>
        </authorList>
    </citation>
    <scope>NUCLEOTIDE SEQUENCE [LARGE SCALE GENOMIC DNA]</scope>
    <source>
        <strain evidence="3 4">MMS21-TAE1-1</strain>
    </source>
</reference>
<accession>A0ABS6IAL1</accession>